<comment type="subcellular location">
    <subcellularLocation>
        <location evidence="1">Endoplasmic reticulum membrane</location>
        <topology evidence="1">Multi-pass membrane protein</topology>
    </subcellularLocation>
</comment>
<evidence type="ECO:0000256" key="6">
    <source>
        <dbReference type="ARBA" id="ARBA00022692"/>
    </source>
</evidence>
<feature type="transmembrane region" description="Helical" evidence="11">
    <location>
        <begin position="410"/>
        <end position="427"/>
    </location>
</feature>
<evidence type="ECO:0000256" key="11">
    <source>
        <dbReference type="SAM" id="Phobius"/>
    </source>
</evidence>
<gene>
    <name evidence="13" type="primary">l(2)not_1</name>
    <name evidence="12" type="synonym">l(2)not_0</name>
    <name evidence="13" type="ORF">g.87505</name>
    <name evidence="12" type="ORF">g.87507</name>
</gene>
<keyword evidence="9 11" id="KW-0472">Membrane</keyword>
<evidence type="ECO:0000256" key="4">
    <source>
        <dbReference type="ARBA" id="ARBA00022676"/>
    </source>
</evidence>
<name>A0A146MHN8_LYGHE</name>
<dbReference type="GO" id="GO:0005789">
    <property type="term" value="C:endoplasmic reticulum membrane"/>
    <property type="evidence" value="ECO:0007669"/>
    <property type="project" value="UniProtKB-SubCell"/>
</dbReference>
<reference evidence="13" key="1">
    <citation type="journal article" date="2016" name="Gigascience">
        <title>De novo construction of an expanded transcriptome assembly for the western tarnished plant bug, Lygus hesperus.</title>
        <authorList>
            <person name="Tassone E.E."/>
            <person name="Geib S.M."/>
            <person name="Hall B."/>
            <person name="Fabrick J.A."/>
            <person name="Brent C.S."/>
            <person name="Hull J.J."/>
        </authorList>
    </citation>
    <scope>NUCLEOTIDE SEQUENCE</scope>
</reference>
<accession>A0A146MHN8</accession>
<evidence type="ECO:0000256" key="10">
    <source>
        <dbReference type="ARBA" id="ARBA00049506"/>
    </source>
</evidence>
<keyword evidence="5" id="KW-0808">Transferase</keyword>
<dbReference type="GO" id="GO:0052925">
    <property type="term" value="F:dol-P-Man:Man(5)GlcNAc(2)-PP-Dol alpha-1,3-mannosyltransferase activity"/>
    <property type="evidence" value="ECO:0007669"/>
    <property type="project" value="UniProtKB-EC"/>
</dbReference>
<protein>
    <recommendedName>
        <fullName evidence="3">dolichyl-P-Man:Man5GlcNAc2-PP-dolichol alpha-1,3-mannosyltransferase</fullName>
        <ecNumber evidence="3">2.4.1.258</ecNumber>
    </recommendedName>
</protein>
<keyword evidence="6 11" id="KW-0812">Transmembrane</keyword>
<feature type="transmembrane region" description="Helical" evidence="11">
    <location>
        <begin position="212"/>
        <end position="230"/>
    </location>
</feature>
<evidence type="ECO:0000256" key="7">
    <source>
        <dbReference type="ARBA" id="ARBA00022824"/>
    </source>
</evidence>
<keyword evidence="4" id="KW-0328">Glycosyltransferase</keyword>
<feature type="transmembrane region" description="Helical" evidence="11">
    <location>
        <begin position="237"/>
        <end position="258"/>
    </location>
</feature>
<dbReference type="PANTHER" id="PTHR12646">
    <property type="entry name" value="NOT56 - RELATED"/>
    <property type="match status" value="1"/>
</dbReference>
<evidence type="ECO:0000256" key="5">
    <source>
        <dbReference type="ARBA" id="ARBA00022679"/>
    </source>
</evidence>
<organism evidence="13">
    <name type="scientific">Lygus hesperus</name>
    <name type="common">Western plant bug</name>
    <dbReference type="NCBI Taxonomy" id="30085"/>
    <lineage>
        <taxon>Eukaryota</taxon>
        <taxon>Metazoa</taxon>
        <taxon>Ecdysozoa</taxon>
        <taxon>Arthropoda</taxon>
        <taxon>Hexapoda</taxon>
        <taxon>Insecta</taxon>
        <taxon>Pterygota</taxon>
        <taxon>Neoptera</taxon>
        <taxon>Paraneoptera</taxon>
        <taxon>Hemiptera</taxon>
        <taxon>Heteroptera</taxon>
        <taxon>Panheteroptera</taxon>
        <taxon>Cimicomorpha</taxon>
        <taxon>Miridae</taxon>
        <taxon>Mirini</taxon>
        <taxon>Lygus</taxon>
    </lineage>
</organism>
<sequence length="438" mass="50482">MGKNKNRKPRQGWSSTVVQRWAQFQSKYCKLDFLKDLALTTKYLSLVGWLLILAEAIVCVLVVQKVKYTEIDWVAYMQEVEGFLNGTHDYSQLRGDTGPLVYPAGFVYIYSALYYITDRGSDIRLAQYIFVGLYLLLLALVFRLYVRTKKVPAYVLVLMSCTTYRIHSIFILRLFNDPIAMILFYAALNLFLDDRWSLGSIMYSLAVSVKMNILLFSPALFLAYLCCLGVQKTVTQLLICAIVQLLLGTPFLLTNPIAYVKGSFDLGRIFHHRWTVNWRFLPEDLFINPMFHGALLAFHICLLCAFAPIFLTYLKSYTNLKKIESDLKLQSKKKAIPLDMGAVSQLLVFPLFVANFIGVTLSRSLHYQFYIWYYHTLPYLLWCTELSTPVRLTILGLIELCWNTYPSTDYSSALLHISHLILLFNVYRTSKGRTTSEQ</sequence>
<evidence type="ECO:0000256" key="8">
    <source>
        <dbReference type="ARBA" id="ARBA00022989"/>
    </source>
</evidence>
<keyword evidence="7" id="KW-0256">Endoplasmic reticulum</keyword>
<dbReference type="AlphaFoldDB" id="A0A146MHN8"/>
<dbReference type="EC" id="2.4.1.258" evidence="3"/>
<feature type="transmembrane region" description="Helical" evidence="11">
    <location>
        <begin position="43"/>
        <end position="63"/>
    </location>
</feature>
<evidence type="ECO:0000313" key="12">
    <source>
        <dbReference type="EMBL" id="JAQ05619.1"/>
    </source>
</evidence>
<keyword evidence="8 11" id="KW-1133">Transmembrane helix</keyword>
<dbReference type="InterPro" id="IPR007873">
    <property type="entry name" value="Glycosyltransferase_ALG3"/>
</dbReference>
<evidence type="ECO:0000256" key="1">
    <source>
        <dbReference type="ARBA" id="ARBA00004477"/>
    </source>
</evidence>
<comment type="catalytic activity">
    <reaction evidence="10">
        <text>an alpha-D-Man-(1-&gt;2)-alpha-D-Man-(1-&gt;2)-alpha-D-Man-(1-&gt;3)-[alpha-D-Man-(1-&gt;6)]-beta-D-Man-(1-&gt;4)-beta-D-GlcNAc-(1-&gt;4)-alpha-D-GlcNAc-diphospho-di-trans,poly-cis-dolichol + a di-trans,poly-cis-dolichyl beta-D-mannosyl phosphate = an alpha-D-Man-(1-&gt;2)-alpha-D-Man-(1-&gt;2)-alpha-D-Man-(1-&gt;3)-[alpha-D-Man-(1-&gt;3)-alpha-D-Man-(1-&gt;6)]-beta-D-Man-(1-&gt;4)-beta-D-GlcNAc-(1-&gt;4)-alpha-D-GlcNAc-diphospho-di-trans,poly-cis-dolichol + a di-trans,poly-cis-dolichyl phosphate + H(+)</text>
        <dbReference type="Rhea" id="RHEA:29527"/>
        <dbReference type="Rhea" id="RHEA-COMP:19498"/>
        <dbReference type="Rhea" id="RHEA-COMP:19501"/>
        <dbReference type="Rhea" id="RHEA-COMP:19516"/>
        <dbReference type="Rhea" id="RHEA-COMP:19517"/>
        <dbReference type="ChEBI" id="CHEBI:15378"/>
        <dbReference type="ChEBI" id="CHEBI:57683"/>
        <dbReference type="ChEBI" id="CHEBI:58211"/>
        <dbReference type="ChEBI" id="CHEBI:132515"/>
        <dbReference type="ChEBI" id="CHEBI:132516"/>
        <dbReference type="EC" id="2.4.1.258"/>
    </reaction>
    <physiologicalReaction direction="left-to-right" evidence="10">
        <dbReference type="Rhea" id="RHEA:29528"/>
    </physiologicalReaction>
</comment>
<feature type="transmembrane region" description="Helical" evidence="11">
    <location>
        <begin position="335"/>
        <end position="357"/>
    </location>
</feature>
<dbReference type="PANTHER" id="PTHR12646:SF0">
    <property type="entry name" value="DOL-P-MAN:MAN(5)GLCNAC(2)-PP-DOL ALPHA-1,3-MANNOSYLTRANSFERASE"/>
    <property type="match status" value="1"/>
</dbReference>
<feature type="transmembrane region" description="Helical" evidence="11">
    <location>
        <begin position="128"/>
        <end position="145"/>
    </location>
</feature>
<dbReference type="EMBL" id="GDHC01013010">
    <property type="protein sequence ID" value="JAQ05619.1"/>
    <property type="molecule type" value="Transcribed_RNA"/>
</dbReference>
<evidence type="ECO:0000256" key="3">
    <source>
        <dbReference type="ARBA" id="ARBA00011964"/>
    </source>
</evidence>
<evidence type="ECO:0000256" key="9">
    <source>
        <dbReference type="ARBA" id="ARBA00023136"/>
    </source>
</evidence>
<dbReference type="EMBL" id="GDHC01000429">
    <property type="protein sequence ID" value="JAQ18200.1"/>
    <property type="molecule type" value="Transcribed_RNA"/>
</dbReference>
<proteinExistence type="predicted"/>
<evidence type="ECO:0000313" key="13">
    <source>
        <dbReference type="EMBL" id="JAQ18200.1"/>
    </source>
</evidence>
<feature type="transmembrane region" description="Helical" evidence="11">
    <location>
        <begin position="290"/>
        <end position="314"/>
    </location>
</feature>
<feature type="transmembrane region" description="Helical" evidence="11">
    <location>
        <begin position="174"/>
        <end position="192"/>
    </location>
</feature>
<evidence type="ECO:0000256" key="2">
    <source>
        <dbReference type="ARBA" id="ARBA00004922"/>
    </source>
</evidence>
<comment type="pathway">
    <text evidence="2">Protein modification; protein glycosylation.</text>
</comment>
<dbReference type="Pfam" id="PF05208">
    <property type="entry name" value="ALG3"/>
    <property type="match status" value="1"/>
</dbReference>